<proteinExistence type="predicted"/>
<name>A0ABM4AGJ9_ZIZJJ</name>
<gene>
    <name evidence="4" type="primary">LOC132805096</name>
</gene>
<dbReference type="Proteomes" id="UP001652623">
    <property type="component" value="Chromosome 8"/>
</dbReference>
<reference evidence="4" key="1">
    <citation type="submission" date="2025-08" db="UniProtKB">
        <authorList>
            <consortium name="RefSeq"/>
        </authorList>
    </citation>
    <scope>IDENTIFICATION</scope>
    <source>
        <tissue evidence="4">Seedling</tissue>
    </source>
</reference>
<dbReference type="PANTHER" id="PTHR34937">
    <property type="entry name" value="OS08G0559800 PROTEIN"/>
    <property type="match status" value="1"/>
</dbReference>
<sequence length="369" mass="41333">MAETLAGIASPSVGGATAGAVGGAVVEAIGGGGAGQEALIRITYNLVDKEKVEIYTKEKDELGVELEFEEELKAVSKELMAVTNIMKVAELKVYEYKETRKKEKIKLENSVKRAAILQIVENGLQSVGFGSGENSLETSGTKVDTSGDSSEREEEVVSLASTVERIIKNLNLKVTQLKRSFEESWSNTERLKSLTENQAQDIAEKMLYIKDLEDREKKLAQNVEGFMMKIKEAEVEVARWREACELEIEPGKHEIEQRDTVVAILTQELEKTKTDLDISNCKLNKKEELAAAAQATAEKSLQLADSIAAGLRERVEEMSKQLEEAESQYRNRYKLRHICWPWRTLELSTATMNNRVKNAKKMLSKCRPW</sequence>
<accession>A0ABM4AGJ9</accession>
<evidence type="ECO:0000256" key="2">
    <source>
        <dbReference type="SAM" id="MobiDB-lite"/>
    </source>
</evidence>
<dbReference type="GeneID" id="132805096"/>
<evidence type="ECO:0000256" key="1">
    <source>
        <dbReference type="SAM" id="Coils"/>
    </source>
</evidence>
<dbReference type="InterPro" id="IPR040300">
    <property type="entry name" value="At3g49055-like"/>
</dbReference>
<dbReference type="RefSeq" id="XP_060675857.1">
    <property type="nucleotide sequence ID" value="XM_060819874.1"/>
</dbReference>
<evidence type="ECO:0000313" key="4">
    <source>
        <dbReference type="RefSeq" id="XP_060675857.1"/>
    </source>
</evidence>
<keyword evidence="1" id="KW-0175">Coiled coil</keyword>
<feature type="region of interest" description="Disordered" evidence="2">
    <location>
        <begin position="131"/>
        <end position="153"/>
    </location>
</feature>
<organism evidence="3 4">
    <name type="scientific">Ziziphus jujuba</name>
    <name type="common">Chinese jujube</name>
    <name type="synonym">Ziziphus sativa</name>
    <dbReference type="NCBI Taxonomy" id="326968"/>
    <lineage>
        <taxon>Eukaryota</taxon>
        <taxon>Viridiplantae</taxon>
        <taxon>Streptophyta</taxon>
        <taxon>Embryophyta</taxon>
        <taxon>Tracheophyta</taxon>
        <taxon>Spermatophyta</taxon>
        <taxon>Magnoliopsida</taxon>
        <taxon>eudicotyledons</taxon>
        <taxon>Gunneridae</taxon>
        <taxon>Pentapetalae</taxon>
        <taxon>rosids</taxon>
        <taxon>fabids</taxon>
        <taxon>Rosales</taxon>
        <taxon>Rhamnaceae</taxon>
        <taxon>Paliureae</taxon>
        <taxon>Ziziphus</taxon>
    </lineage>
</organism>
<feature type="compositionally biased region" description="Polar residues" evidence="2">
    <location>
        <begin position="132"/>
        <end position="148"/>
    </location>
</feature>
<keyword evidence="3" id="KW-1185">Reference proteome</keyword>
<dbReference type="PANTHER" id="PTHR34937:SF2">
    <property type="entry name" value="OS08G0559800 PROTEIN"/>
    <property type="match status" value="1"/>
</dbReference>
<protein>
    <submittedName>
        <fullName evidence="4">Uncharacterized protein At3g49055-like</fullName>
    </submittedName>
</protein>
<feature type="coiled-coil region" evidence="1">
    <location>
        <begin position="308"/>
        <end position="335"/>
    </location>
</feature>
<evidence type="ECO:0000313" key="3">
    <source>
        <dbReference type="Proteomes" id="UP001652623"/>
    </source>
</evidence>